<evidence type="ECO:0000313" key="14">
    <source>
        <dbReference type="EMBL" id="KAF0312385.1"/>
    </source>
</evidence>
<feature type="active site" evidence="9">
    <location>
        <position position="162"/>
    </location>
</feature>
<organism evidence="14 15">
    <name type="scientific">Amphibalanus amphitrite</name>
    <name type="common">Striped barnacle</name>
    <name type="synonym">Balanus amphitrite</name>
    <dbReference type="NCBI Taxonomy" id="1232801"/>
    <lineage>
        <taxon>Eukaryota</taxon>
        <taxon>Metazoa</taxon>
        <taxon>Ecdysozoa</taxon>
        <taxon>Arthropoda</taxon>
        <taxon>Crustacea</taxon>
        <taxon>Multicrustacea</taxon>
        <taxon>Cirripedia</taxon>
        <taxon>Thoracica</taxon>
        <taxon>Thoracicalcarea</taxon>
        <taxon>Balanomorpha</taxon>
        <taxon>Balanoidea</taxon>
        <taxon>Balanidae</taxon>
        <taxon>Amphibalaninae</taxon>
        <taxon>Amphibalanus</taxon>
    </lineage>
</organism>
<dbReference type="CDD" id="cd00041">
    <property type="entry name" value="CUB"/>
    <property type="match status" value="1"/>
</dbReference>
<protein>
    <recommendedName>
        <fullName evidence="10">Metalloendopeptidase</fullName>
        <ecNumber evidence="10">3.4.24.-</ecNumber>
    </recommendedName>
</protein>
<keyword evidence="5 9" id="KW-0862">Zinc</keyword>
<dbReference type="OrthoDB" id="291007at2759"/>
<evidence type="ECO:0000256" key="5">
    <source>
        <dbReference type="ARBA" id="ARBA00022833"/>
    </source>
</evidence>
<dbReference type="EC" id="3.4.24.-" evidence="10"/>
<dbReference type="CDD" id="cd04280">
    <property type="entry name" value="ZnMc_astacin_like"/>
    <property type="match status" value="1"/>
</dbReference>
<feature type="domain" description="Peptidase M12A" evidence="13">
    <location>
        <begin position="64"/>
        <end position="263"/>
    </location>
</feature>
<dbReference type="PROSITE" id="PS00022">
    <property type="entry name" value="EGF_1"/>
    <property type="match status" value="1"/>
</dbReference>
<accession>A0A6A4WZH3</accession>
<keyword evidence="3 9" id="KW-0479">Metal-binding</keyword>
<dbReference type="SMART" id="SM00042">
    <property type="entry name" value="CUB"/>
    <property type="match status" value="1"/>
</dbReference>
<dbReference type="Gene3D" id="2.60.120.290">
    <property type="entry name" value="Spermadhesin, CUB domain"/>
    <property type="match status" value="1"/>
</dbReference>
<dbReference type="CDD" id="cd00054">
    <property type="entry name" value="EGF_CA"/>
    <property type="match status" value="1"/>
</dbReference>
<feature type="disulfide bond" evidence="8">
    <location>
        <begin position="286"/>
        <end position="295"/>
    </location>
</feature>
<gene>
    <name evidence="14" type="primary">BP10_10</name>
    <name evidence="14" type="ORF">FJT64_016837</name>
</gene>
<evidence type="ECO:0000259" key="11">
    <source>
        <dbReference type="PROSITE" id="PS01180"/>
    </source>
</evidence>
<keyword evidence="4 9" id="KW-0378">Hydrolase</keyword>
<comment type="caution">
    <text evidence="8">Lacks conserved residue(s) required for the propagation of feature annotation.</text>
</comment>
<name>A0A6A4WZH3_AMPAM</name>
<evidence type="ECO:0000313" key="15">
    <source>
        <dbReference type="Proteomes" id="UP000440578"/>
    </source>
</evidence>
<dbReference type="PANTHER" id="PTHR10127:SF780">
    <property type="entry name" value="METALLOENDOPEPTIDASE"/>
    <property type="match status" value="1"/>
</dbReference>
<dbReference type="PROSITE" id="PS50026">
    <property type="entry name" value="EGF_3"/>
    <property type="match status" value="1"/>
</dbReference>
<dbReference type="PANTHER" id="PTHR10127">
    <property type="entry name" value="DISCOIDIN, CUB, EGF, LAMININ , AND ZINC METALLOPROTEASE DOMAIN CONTAINING"/>
    <property type="match status" value="1"/>
</dbReference>
<evidence type="ECO:0000256" key="7">
    <source>
        <dbReference type="ARBA" id="ARBA00023157"/>
    </source>
</evidence>
<dbReference type="Proteomes" id="UP000440578">
    <property type="component" value="Unassembled WGS sequence"/>
</dbReference>
<feature type="binding site" evidence="9">
    <location>
        <position position="171"/>
    </location>
    <ligand>
        <name>Zn(2+)</name>
        <dbReference type="ChEBI" id="CHEBI:29105"/>
        <note>catalytic</note>
    </ligand>
</feature>
<evidence type="ECO:0000259" key="12">
    <source>
        <dbReference type="PROSITE" id="PS50026"/>
    </source>
</evidence>
<feature type="disulfide bond" evidence="8">
    <location>
        <begin position="262"/>
        <end position="272"/>
    </location>
</feature>
<evidence type="ECO:0000256" key="2">
    <source>
        <dbReference type="ARBA" id="ARBA00022670"/>
    </source>
</evidence>
<dbReference type="GO" id="GO:0004222">
    <property type="term" value="F:metalloendopeptidase activity"/>
    <property type="evidence" value="ECO:0007669"/>
    <property type="project" value="UniProtKB-UniRule"/>
</dbReference>
<evidence type="ECO:0000256" key="4">
    <source>
        <dbReference type="ARBA" id="ARBA00022801"/>
    </source>
</evidence>
<feature type="chain" id="PRO_5025714341" description="Metalloendopeptidase" evidence="10">
    <location>
        <begin position="20"/>
        <end position="424"/>
    </location>
</feature>
<dbReference type="InterPro" id="IPR000742">
    <property type="entry name" value="EGF"/>
</dbReference>
<keyword evidence="10" id="KW-0732">Signal</keyword>
<feature type="domain" description="CUB" evidence="11">
    <location>
        <begin position="307"/>
        <end position="424"/>
    </location>
</feature>
<dbReference type="AlphaFoldDB" id="A0A6A4WZH3"/>
<dbReference type="GO" id="GO:0006508">
    <property type="term" value="P:proteolysis"/>
    <property type="evidence" value="ECO:0007669"/>
    <property type="project" value="UniProtKB-KW"/>
</dbReference>
<reference evidence="14 15" key="1">
    <citation type="submission" date="2019-07" db="EMBL/GenBank/DDBJ databases">
        <title>Draft genome assembly of a fouling barnacle, Amphibalanus amphitrite (Darwin, 1854): The first reference genome for Thecostraca.</title>
        <authorList>
            <person name="Kim W."/>
        </authorList>
    </citation>
    <scope>NUCLEOTIDE SEQUENCE [LARGE SCALE GENOMIC DNA]</scope>
    <source>
        <strain evidence="14">SNU_AA5</strain>
        <tissue evidence="14">Soma without cirri and trophi</tissue>
    </source>
</reference>
<dbReference type="InterPro" id="IPR034035">
    <property type="entry name" value="Astacin-like_dom"/>
</dbReference>
<dbReference type="PROSITE" id="PS51864">
    <property type="entry name" value="ASTACIN"/>
    <property type="match status" value="1"/>
</dbReference>
<comment type="cofactor">
    <cofactor evidence="9 10">
        <name>Zn(2+)</name>
        <dbReference type="ChEBI" id="CHEBI:29105"/>
    </cofactor>
    <text evidence="9 10">Binds 1 zinc ion per subunit.</text>
</comment>
<feature type="binding site" evidence="9">
    <location>
        <position position="161"/>
    </location>
    <ligand>
        <name>Zn(2+)</name>
        <dbReference type="ChEBI" id="CHEBI:29105"/>
        <note>catalytic</note>
    </ligand>
</feature>
<dbReference type="Pfam" id="PF01400">
    <property type="entry name" value="Astacin"/>
    <property type="match status" value="1"/>
</dbReference>
<dbReference type="Pfam" id="PF00431">
    <property type="entry name" value="CUB"/>
    <property type="match status" value="1"/>
</dbReference>
<evidence type="ECO:0000256" key="8">
    <source>
        <dbReference type="PROSITE-ProRule" id="PRU00076"/>
    </source>
</evidence>
<dbReference type="InterPro" id="IPR006026">
    <property type="entry name" value="Peptidase_Metallo"/>
</dbReference>
<dbReference type="Gene3D" id="3.40.390.10">
    <property type="entry name" value="Collagenase (Catalytic Domain)"/>
    <property type="match status" value="1"/>
</dbReference>
<feature type="signal peptide" evidence="10">
    <location>
        <begin position="1"/>
        <end position="19"/>
    </location>
</feature>
<dbReference type="GO" id="GO:0008270">
    <property type="term" value="F:zinc ion binding"/>
    <property type="evidence" value="ECO:0007669"/>
    <property type="project" value="UniProtKB-UniRule"/>
</dbReference>
<dbReference type="InterPro" id="IPR001506">
    <property type="entry name" value="Peptidase_M12A"/>
</dbReference>
<dbReference type="EMBL" id="VIIS01000173">
    <property type="protein sequence ID" value="KAF0312385.1"/>
    <property type="molecule type" value="Genomic_DNA"/>
</dbReference>
<feature type="domain" description="EGF-like" evidence="12">
    <location>
        <begin position="258"/>
        <end position="296"/>
    </location>
</feature>
<dbReference type="InterPro" id="IPR035914">
    <property type="entry name" value="Sperma_CUB_dom_sf"/>
</dbReference>
<evidence type="ECO:0000259" key="13">
    <source>
        <dbReference type="PROSITE" id="PS51864"/>
    </source>
</evidence>
<dbReference type="InterPro" id="IPR024079">
    <property type="entry name" value="MetalloPept_cat_dom_sf"/>
</dbReference>
<comment type="caution">
    <text evidence="14">The sequence shown here is derived from an EMBL/GenBank/DDBJ whole genome shotgun (WGS) entry which is preliminary data.</text>
</comment>
<keyword evidence="1 8" id="KW-0245">EGF-like domain</keyword>
<evidence type="ECO:0000256" key="6">
    <source>
        <dbReference type="ARBA" id="ARBA00023049"/>
    </source>
</evidence>
<feature type="binding site" evidence="9">
    <location>
        <position position="165"/>
    </location>
    <ligand>
        <name>Zn(2+)</name>
        <dbReference type="ChEBI" id="CHEBI:29105"/>
        <note>catalytic</note>
    </ligand>
</feature>
<dbReference type="PROSITE" id="PS01180">
    <property type="entry name" value="CUB"/>
    <property type="match status" value="1"/>
</dbReference>
<proteinExistence type="predicted"/>
<evidence type="ECO:0000256" key="10">
    <source>
        <dbReference type="RuleBase" id="RU361183"/>
    </source>
</evidence>
<evidence type="ECO:0000256" key="3">
    <source>
        <dbReference type="ARBA" id="ARBA00022723"/>
    </source>
</evidence>
<keyword evidence="15" id="KW-1185">Reference proteome</keyword>
<sequence>MAGLRRVLLLSVLAVAVEARPGRAGQPEPPPVPPFRLLPPLNVTLPDGTVRELFEGDILLSEEQRLSRKGLLSQTWTNGVVPFVITSSSSGESSVILAAIAHWEAVTCITFQQKPESYSGGPHVRFIKSDGCWSAMGMTNSSSGQLLSVGDGCQYLGVVAHEIGHAIGFFHEQSRGDRGNHVTVVWDNIKSEMAFNFQIETAAQWLGVPYDLGSLMHYGGFGFTSNGFPTIVTNDILQSGLIGNLEGLSHRDKHLASLMYLCDDSCSSPPTCANGGYVDSSCTCVCPPGTSGATCQTVTGTYYEAPCGDQDITTAGTLTTPDYPNLYPPGQHCVWIVAAPAGKRVRIQFGTFKILYRYDVKCPWDWVTVHTDSDSIPDYVNCGTELQNQSITSSGGRLALEFHSYGGGSYPTLQTGFTASVTFV</sequence>
<dbReference type="SUPFAM" id="SSF49854">
    <property type="entry name" value="Spermadhesin, CUB domain"/>
    <property type="match status" value="1"/>
</dbReference>
<keyword evidence="2 9" id="KW-0645">Protease</keyword>
<dbReference type="SMART" id="SM00235">
    <property type="entry name" value="ZnMc"/>
    <property type="match status" value="1"/>
</dbReference>
<dbReference type="SUPFAM" id="SSF55486">
    <property type="entry name" value="Metalloproteases ('zincins'), catalytic domain"/>
    <property type="match status" value="1"/>
</dbReference>
<evidence type="ECO:0000256" key="1">
    <source>
        <dbReference type="ARBA" id="ARBA00022536"/>
    </source>
</evidence>
<keyword evidence="6 9" id="KW-0482">Metalloprotease</keyword>
<evidence type="ECO:0000256" key="9">
    <source>
        <dbReference type="PROSITE-ProRule" id="PRU01211"/>
    </source>
</evidence>
<dbReference type="InterPro" id="IPR000859">
    <property type="entry name" value="CUB_dom"/>
</dbReference>
<keyword evidence="7 8" id="KW-1015">Disulfide bond</keyword>
<dbReference type="PRINTS" id="PR00480">
    <property type="entry name" value="ASTACIN"/>
</dbReference>